<accession>X1JLS7</accession>
<protein>
    <recommendedName>
        <fullName evidence="2">Methylated-DNA-[protein]-cysteine S-methyltransferase DNA binding domain-containing protein</fullName>
    </recommendedName>
</protein>
<gene>
    <name evidence="3" type="ORF">S06H3_03950</name>
</gene>
<evidence type="ECO:0000256" key="1">
    <source>
        <dbReference type="ARBA" id="ARBA00022763"/>
    </source>
</evidence>
<dbReference type="InterPro" id="IPR014048">
    <property type="entry name" value="MethylDNA_cys_MeTrfase_DNA-bd"/>
</dbReference>
<dbReference type="InterPro" id="IPR052520">
    <property type="entry name" value="ATL_DNA_repair"/>
</dbReference>
<sequence>MSTSFFQRVKHIIKRIPKGKVATYGQIAELAGNHRAARQVAWILHSSSEKQSLPWHRVVNSQGEISLKPNHGYEVQKALLKKESIELDEDGHIDLNQYLWKPSMSKWHTEL</sequence>
<dbReference type="Pfam" id="PF01035">
    <property type="entry name" value="DNA_binding_1"/>
    <property type="match status" value="1"/>
</dbReference>
<evidence type="ECO:0000259" key="2">
    <source>
        <dbReference type="Pfam" id="PF01035"/>
    </source>
</evidence>
<organism evidence="3">
    <name type="scientific">marine sediment metagenome</name>
    <dbReference type="NCBI Taxonomy" id="412755"/>
    <lineage>
        <taxon>unclassified sequences</taxon>
        <taxon>metagenomes</taxon>
        <taxon>ecological metagenomes</taxon>
    </lineage>
</organism>
<proteinExistence type="predicted"/>
<dbReference type="InterPro" id="IPR036388">
    <property type="entry name" value="WH-like_DNA-bd_sf"/>
</dbReference>
<dbReference type="CDD" id="cd06445">
    <property type="entry name" value="ATase"/>
    <property type="match status" value="1"/>
</dbReference>
<dbReference type="GO" id="GO:0003824">
    <property type="term" value="F:catalytic activity"/>
    <property type="evidence" value="ECO:0007669"/>
    <property type="project" value="InterPro"/>
</dbReference>
<dbReference type="InterPro" id="IPR036217">
    <property type="entry name" value="MethylDNA_cys_MeTrfase_DNAb"/>
</dbReference>
<dbReference type="NCBIfam" id="TIGR00589">
    <property type="entry name" value="ogt"/>
    <property type="match status" value="1"/>
</dbReference>
<reference evidence="3" key="1">
    <citation type="journal article" date="2014" name="Front. Microbiol.">
        <title>High frequency of phylogenetically diverse reductive dehalogenase-homologous genes in deep subseafloor sedimentary metagenomes.</title>
        <authorList>
            <person name="Kawai M."/>
            <person name="Futagami T."/>
            <person name="Toyoda A."/>
            <person name="Takaki Y."/>
            <person name="Nishi S."/>
            <person name="Hori S."/>
            <person name="Arai W."/>
            <person name="Tsubouchi T."/>
            <person name="Morono Y."/>
            <person name="Uchiyama I."/>
            <person name="Ito T."/>
            <person name="Fujiyama A."/>
            <person name="Inagaki F."/>
            <person name="Takami H."/>
        </authorList>
    </citation>
    <scope>NUCLEOTIDE SEQUENCE</scope>
    <source>
        <strain evidence="3">Expedition CK06-06</strain>
    </source>
</reference>
<name>X1JLS7_9ZZZZ</name>
<dbReference type="Gene3D" id="1.10.10.10">
    <property type="entry name" value="Winged helix-like DNA-binding domain superfamily/Winged helix DNA-binding domain"/>
    <property type="match status" value="1"/>
</dbReference>
<dbReference type="GO" id="GO:0006281">
    <property type="term" value="P:DNA repair"/>
    <property type="evidence" value="ECO:0007669"/>
    <property type="project" value="InterPro"/>
</dbReference>
<dbReference type="AlphaFoldDB" id="X1JLS7"/>
<feature type="domain" description="Methylated-DNA-[protein]-cysteine S-methyltransferase DNA binding" evidence="2">
    <location>
        <begin position="5"/>
        <end position="84"/>
    </location>
</feature>
<dbReference type="SUPFAM" id="SSF46767">
    <property type="entry name" value="Methylated DNA-protein cysteine methyltransferase, C-terminal domain"/>
    <property type="match status" value="1"/>
</dbReference>
<dbReference type="PANTHER" id="PTHR42942">
    <property type="entry name" value="6-O-METHYLGUANINE DNA METHYLTRANSFERASE"/>
    <property type="match status" value="1"/>
</dbReference>
<dbReference type="EMBL" id="BARV01001341">
    <property type="protein sequence ID" value="GAH95002.1"/>
    <property type="molecule type" value="Genomic_DNA"/>
</dbReference>
<comment type="caution">
    <text evidence="3">The sequence shown here is derived from an EMBL/GenBank/DDBJ whole genome shotgun (WGS) entry which is preliminary data.</text>
</comment>
<dbReference type="PANTHER" id="PTHR42942:SF1">
    <property type="entry name" value="ALKYLTRANSFERASE-LIKE PROTEIN 1"/>
    <property type="match status" value="1"/>
</dbReference>
<evidence type="ECO:0000313" key="3">
    <source>
        <dbReference type="EMBL" id="GAH95002.1"/>
    </source>
</evidence>
<keyword evidence="1" id="KW-0227">DNA damage</keyword>